<feature type="domain" description="Methyltransferase type 11" evidence="1">
    <location>
        <begin position="78"/>
        <end position="181"/>
    </location>
</feature>
<dbReference type="InterPro" id="IPR013216">
    <property type="entry name" value="Methyltransf_11"/>
</dbReference>
<dbReference type="SUPFAM" id="SSF53335">
    <property type="entry name" value="S-adenosyl-L-methionine-dependent methyltransferases"/>
    <property type="match status" value="1"/>
</dbReference>
<dbReference type="AlphaFoldDB" id="A0A0F7TBG3"/>
<gene>
    <name evidence="2" type="ORF">PMG11_00252</name>
</gene>
<dbReference type="CDD" id="cd02440">
    <property type="entry name" value="AdoMet_MTases"/>
    <property type="match status" value="1"/>
</dbReference>
<evidence type="ECO:0000259" key="1">
    <source>
        <dbReference type="Pfam" id="PF08241"/>
    </source>
</evidence>
<evidence type="ECO:0000313" key="3">
    <source>
        <dbReference type="Proteomes" id="UP000042958"/>
    </source>
</evidence>
<dbReference type="InterPro" id="IPR050508">
    <property type="entry name" value="Methyltransf_Superfamily"/>
</dbReference>
<dbReference type="Proteomes" id="UP000042958">
    <property type="component" value="Unassembled WGS sequence"/>
</dbReference>
<dbReference type="EMBL" id="CDHK01000001">
    <property type="protein sequence ID" value="CEJ53919.1"/>
    <property type="molecule type" value="Genomic_DNA"/>
</dbReference>
<accession>A0A0F7TBG3</accession>
<dbReference type="OrthoDB" id="2013972at2759"/>
<dbReference type="GO" id="GO:0008757">
    <property type="term" value="F:S-adenosylmethionine-dependent methyltransferase activity"/>
    <property type="evidence" value="ECO:0007669"/>
    <property type="project" value="InterPro"/>
</dbReference>
<dbReference type="InterPro" id="IPR029063">
    <property type="entry name" value="SAM-dependent_MTases_sf"/>
</dbReference>
<protein>
    <recommendedName>
        <fullName evidence="1">Methyltransferase type 11 domain-containing protein</fullName>
    </recommendedName>
</protein>
<organism evidence="2 3">
    <name type="scientific">Penicillium brasilianum</name>
    <dbReference type="NCBI Taxonomy" id="104259"/>
    <lineage>
        <taxon>Eukaryota</taxon>
        <taxon>Fungi</taxon>
        <taxon>Dikarya</taxon>
        <taxon>Ascomycota</taxon>
        <taxon>Pezizomycotina</taxon>
        <taxon>Eurotiomycetes</taxon>
        <taxon>Eurotiomycetidae</taxon>
        <taxon>Eurotiales</taxon>
        <taxon>Aspergillaceae</taxon>
        <taxon>Penicillium</taxon>
    </lineage>
</organism>
<evidence type="ECO:0000313" key="2">
    <source>
        <dbReference type="EMBL" id="CEJ53919.1"/>
    </source>
</evidence>
<reference evidence="3" key="1">
    <citation type="journal article" date="2015" name="Genome Announc.">
        <title>Draft genome sequence of the fungus Penicillium brasilianum MG11.</title>
        <authorList>
            <person name="Horn F."/>
            <person name="Linde J."/>
            <person name="Mattern D.J."/>
            <person name="Walther G."/>
            <person name="Guthke R."/>
            <person name="Brakhage A.A."/>
            <person name="Valiante V."/>
        </authorList>
    </citation>
    <scope>NUCLEOTIDE SEQUENCE [LARGE SCALE GENOMIC DNA]</scope>
    <source>
        <strain evidence="3">MG11</strain>
    </source>
</reference>
<sequence length="316" mass="35642">MSLHRLRALSQSFRPIMASQSTLESHAKDWEKFFKDDKFVKQYKTGEHVTGQFAKSLIDQSGLVANSKANPDLPLVVLDSACGTGIVSSILQHELEDHVKSRLKLICGDISQGMLDYVNHRVGKENWQNVEVKTVDVQDSGLPSSYFTHVIASFVFMALPKSLDALDDCTRILQPGGTIAFATWIEPGWVSVTKKAIETIPGNLPFPTPQEFIESLNTGKWNSVSWIETQLKERGFEDINVRPVTKSISIMVPEFVEMNTLMLSMVSKVFWTEKQREEDTDKVRPALERYLETTYGKEGDILMEWTAIISTARKPN</sequence>
<keyword evidence="3" id="KW-1185">Reference proteome</keyword>
<proteinExistence type="predicted"/>
<dbReference type="Gene3D" id="3.40.50.150">
    <property type="entry name" value="Vaccinia Virus protein VP39"/>
    <property type="match status" value="1"/>
</dbReference>
<dbReference type="PANTHER" id="PTHR42912">
    <property type="entry name" value="METHYLTRANSFERASE"/>
    <property type="match status" value="1"/>
</dbReference>
<dbReference type="PANTHER" id="PTHR42912:SF83">
    <property type="entry name" value="METHYLTRANSFERASE TYPE 11 DOMAIN-CONTAINING PROTEIN"/>
    <property type="match status" value="1"/>
</dbReference>
<name>A0A0F7TBG3_PENBI</name>
<dbReference type="Pfam" id="PF08241">
    <property type="entry name" value="Methyltransf_11"/>
    <property type="match status" value="1"/>
</dbReference>